<evidence type="ECO:0000313" key="7">
    <source>
        <dbReference type="Proteomes" id="UP000501568"/>
    </source>
</evidence>
<protein>
    <submittedName>
        <fullName evidence="6">ATP-binding cassette domain-containing protein</fullName>
    </submittedName>
</protein>
<evidence type="ECO:0000313" key="6">
    <source>
        <dbReference type="EMBL" id="QIG80490.1"/>
    </source>
</evidence>
<dbReference type="SUPFAM" id="SSF52540">
    <property type="entry name" value="P-loop containing nucleoside triphosphate hydrolases"/>
    <property type="match status" value="1"/>
</dbReference>
<keyword evidence="4 6" id="KW-0067">ATP-binding</keyword>
<organism evidence="6 7">
    <name type="scientific">Stakelama tenebrarum</name>
    <dbReference type="NCBI Taxonomy" id="2711215"/>
    <lineage>
        <taxon>Bacteria</taxon>
        <taxon>Pseudomonadati</taxon>
        <taxon>Pseudomonadota</taxon>
        <taxon>Alphaproteobacteria</taxon>
        <taxon>Sphingomonadales</taxon>
        <taxon>Sphingomonadaceae</taxon>
        <taxon>Stakelama</taxon>
    </lineage>
</organism>
<name>A0A6G6Y6E9_9SPHN</name>
<dbReference type="GO" id="GO:0016887">
    <property type="term" value="F:ATP hydrolysis activity"/>
    <property type="evidence" value="ECO:0007669"/>
    <property type="project" value="InterPro"/>
</dbReference>
<dbReference type="PANTHER" id="PTHR43335">
    <property type="entry name" value="ABC TRANSPORTER, ATP-BINDING PROTEIN"/>
    <property type="match status" value="1"/>
</dbReference>
<dbReference type="Pfam" id="PF00005">
    <property type="entry name" value="ABC_tran"/>
    <property type="match status" value="1"/>
</dbReference>
<dbReference type="AlphaFoldDB" id="A0A6G6Y6E9"/>
<accession>A0A6G6Y6E9</accession>
<keyword evidence="7" id="KW-1185">Reference proteome</keyword>
<dbReference type="EMBL" id="CP049109">
    <property type="protein sequence ID" value="QIG80490.1"/>
    <property type="molecule type" value="Genomic_DNA"/>
</dbReference>
<dbReference type="InterPro" id="IPR017871">
    <property type="entry name" value="ABC_transporter-like_CS"/>
</dbReference>
<dbReference type="PROSITE" id="PS50893">
    <property type="entry name" value="ABC_TRANSPORTER_2"/>
    <property type="match status" value="1"/>
</dbReference>
<comment type="similarity">
    <text evidence="1">Belongs to the ABC transporter superfamily.</text>
</comment>
<evidence type="ECO:0000259" key="5">
    <source>
        <dbReference type="PROSITE" id="PS50893"/>
    </source>
</evidence>
<dbReference type="Gene3D" id="3.40.50.300">
    <property type="entry name" value="P-loop containing nucleotide triphosphate hydrolases"/>
    <property type="match status" value="1"/>
</dbReference>
<feature type="domain" description="ABC transporter" evidence="5">
    <location>
        <begin position="5"/>
        <end position="230"/>
    </location>
</feature>
<evidence type="ECO:0000256" key="1">
    <source>
        <dbReference type="ARBA" id="ARBA00005417"/>
    </source>
</evidence>
<dbReference type="SMART" id="SM00382">
    <property type="entry name" value="AAA"/>
    <property type="match status" value="1"/>
</dbReference>
<evidence type="ECO:0000256" key="3">
    <source>
        <dbReference type="ARBA" id="ARBA00022741"/>
    </source>
</evidence>
<dbReference type="InterPro" id="IPR003439">
    <property type="entry name" value="ABC_transporter-like_ATP-bd"/>
</dbReference>
<dbReference type="InterPro" id="IPR027417">
    <property type="entry name" value="P-loop_NTPase"/>
</dbReference>
<dbReference type="PANTHER" id="PTHR43335:SF4">
    <property type="entry name" value="ABC TRANSPORTER, ATP-BINDING PROTEIN"/>
    <property type="match status" value="1"/>
</dbReference>
<evidence type="ECO:0000256" key="2">
    <source>
        <dbReference type="ARBA" id="ARBA00022448"/>
    </source>
</evidence>
<evidence type="ECO:0000256" key="4">
    <source>
        <dbReference type="ARBA" id="ARBA00022840"/>
    </source>
</evidence>
<dbReference type="Proteomes" id="UP000501568">
    <property type="component" value="Chromosome"/>
</dbReference>
<keyword evidence="2" id="KW-0813">Transport</keyword>
<dbReference type="PROSITE" id="PS00211">
    <property type="entry name" value="ABC_TRANSPORTER_1"/>
    <property type="match status" value="1"/>
</dbReference>
<gene>
    <name evidence="6" type="ORF">G5C33_12335</name>
</gene>
<proteinExistence type="inferred from homology"/>
<dbReference type="GO" id="GO:0005524">
    <property type="term" value="F:ATP binding"/>
    <property type="evidence" value="ECO:0007669"/>
    <property type="project" value="UniProtKB-KW"/>
</dbReference>
<keyword evidence="3" id="KW-0547">Nucleotide-binding</keyword>
<sequence>MTTALEIRDLTKRFGKRPPAVDHVSITVPRRAIYGFLGANGAGKTTTLKLVLGLLRPDGGTIRLFGQPRGSATHRVGSLIETPSLYDHLTGRENLDIARRLLALPVREINRVLEIVDLDAGAANRRAGGYSLGMRQRLAIARALLGSPRLLILDEPANGLDPDGIRDMRALLRRLPETGDMTLIVSSHLLSEVELVATHVGLLHRGRLLLESPLEELRGGEAVEVRTDDPVRSARILIDAGFAVATDRPAEEPLLVTGAPPAVIAGLLVERGQALSHLASRRASLETIYHDQIARAA</sequence>
<reference evidence="6 7" key="1">
    <citation type="submission" date="2020-02" db="EMBL/GenBank/DDBJ databases">
        <authorList>
            <person name="Zheng R.K."/>
            <person name="Sun C.M."/>
        </authorList>
    </citation>
    <scope>NUCLEOTIDE SEQUENCE [LARGE SCALE GENOMIC DNA]</scope>
    <source>
        <strain evidence="7">zrk23</strain>
    </source>
</reference>
<dbReference type="RefSeq" id="WP_165327496.1">
    <property type="nucleotide sequence ID" value="NZ_CP049109.1"/>
</dbReference>
<dbReference type="KEGG" id="spzr:G5C33_12335"/>
<dbReference type="InterPro" id="IPR003593">
    <property type="entry name" value="AAA+_ATPase"/>
</dbReference>